<sequence>MARKKGGLGRGLAALIPDEQQDEQAQPSSPLDVIFGQGSDSAVGELRGGSARDLLMPGTPKRRSQKTAAQKKTGKAADDVENAKSQDEASVDLVPLADTTFGEIPVAAIMANRWQPREVFDDEMLEELADSIRQVGVLQPVVVRRVKDADVSRETSSDSGSDGGAGYELIMGERRWRAAQRAGLETIPALIRDTEDSDMLREALLENLHRSQLNPLEEAAAYQQLMDDFACTQAELSARVARSRSQIANTLRLLKLPGSVQRRVAAEVLSAGHARALLGLSDPADMEYLADRIVAEGLSVRSTEEIVALGDVRAAASSRAEKTQQRSGRTGAAIDPRYTPIVNRLTDRLETRIKVVSGKTRGRLVIEFSDDEDLARIEELIVGH</sequence>
<dbReference type="Pfam" id="PF02195">
    <property type="entry name" value="ParB_N"/>
    <property type="match status" value="1"/>
</dbReference>
<evidence type="ECO:0000313" key="7">
    <source>
        <dbReference type="Proteomes" id="UP000627538"/>
    </source>
</evidence>
<dbReference type="Gene3D" id="3.90.1530.30">
    <property type="match status" value="1"/>
</dbReference>
<dbReference type="Proteomes" id="UP000627538">
    <property type="component" value="Unassembled WGS sequence"/>
</dbReference>
<dbReference type="FunFam" id="3.90.1530.30:FF:000001">
    <property type="entry name" value="Chromosome partitioning protein ParB"/>
    <property type="match status" value="1"/>
</dbReference>
<dbReference type="FunFam" id="1.10.10.2830:FF:000001">
    <property type="entry name" value="Chromosome partitioning protein ParB"/>
    <property type="match status" value="1"/>
</dbReference>
<dbReference type="InterPro" id="IPR050336">
    <property type="entry name" value="Chromosome_partition/occlusion"/>
</dbReference>
<dbReference type="Gene3D" id="1.10.10.2830">
    <property type="match status" value="1"/>
</dbReference>
<reference evidence="6 7" key="1">
    <citation type="submission" date="2020-08" db="EMBL/GenBank/DDBJ databases">
        <title>Winkia gen. nov., sp. nov., isolated from faeces of the Anser albifrons in China.</title>
        <authorList>
            <person name="Liu Q."/>
        </authorList>
    </citation>
    <scope>NUCLEOTIDE SEQUENCE [LARGE SCALE GENOMIC DNA]</scope>
    <source>
        <strain evidence="6 7">C62</strain>
    </source>
</reference>
<comment type="caution">
    <text evidence="6">The sequence shown here is derived from an EMBL/GenBank/DDBJ whole genome shotgun (WGS) entry which is preliminary data.</text>
</comment>
<dbReference type="RefSeq" id="WP_191071659.1">
    <property type="nucleotide sequence ID" value="NZ_CP060506.1"/>
</dbReference>
<dbReference type="GO" id="GO:0045881">
    <property type="term" value="P:positive regulation of sporulation resulting in formation of a cellular spore"/>
    <property type="evidence" value="ECO:0007669"/>
    <property type="project" value="TreeGrafter"/>
</dbReference>
<dbReference type="InterPro" id="IPR036086">
    <property type="entry name" value="ParB/Sulfiredoxin_sf"/>
</dbReference>
<dbReference type="SUPFAM" id="SSF110849">
    <property type="entry name" value="ParB/Sulfiredoxin"/>
    <property type="match status" value="1"/>
</dbReference>
<dbReference type="NCBIfam" id="TIGR00180">
    <property type="entry name" value="parB_part"/>
    <property type="match status" value="1"/>
</dbReference>
<evidence type="ECO:0000256" key="3">
    <source>
        <dbReference type="ARBA" id="ARBA00023125"/>
    </source>
</evidence>
<dbReference type="CDD" id="cd16393">
    <property type="entry name" value="SPO0J_N"/>
    <property type="match status" value="1"/>
</dbReference>
<comment type="similarity">
    <text evidence="1">Belongs to the ParB family.</text>
</comment>
<keyword evidence="3" id="KW-0238">DNA-binding</keyword>
<keyword evidence="7" id="KW-1185">Reference proteome</keyword>
<dbReference type="PANTHER" id="PTHR33375">
    <property type="entry name" value="CHROMOSOME-PARTITIONING PROTEIN PARB-RELATED"/>
    <property type="match status" value="1"/>
</dbReference>
<accession>A0A8I0GC95</accession>
<dbReference type="PANTHER" id="PTHR33375:SF1">
    <property type="entry name" value="CHROMOSOME-PARTITIONING PROTEIN PARB-RELATED"/>
    <property type="match status" value="1"/>
</dbReference>
<proteinExistence type="inferred from homology"/>
<gene>
    <name evidence="6" type="ORF">H8R10_05220</name>
</gene>
<dbReference type="EMBL" id="JACRUO010000001">
    <property type="protein sequence ID" value="MBD3689626.1"/>
    <property type="molecule type" value="Genomic_DNA"/>
</dbReference>
<evidence type="ECO:0000313" key="6">
    <source>
        <dbReference type="EMBL" id="MBD3689626.1"/>
    </source>
</evidence>
<dbReference type="InterPro" id="IPR041468">
    <property type="entry name" value="HTH_ParB/Spo0J"/>
</dbReference>
<dbReference type="GO" id="GO:0005694">
    <property type="term" value="C:chromosome"/>
    <property type="evidence" value="ECO:0007669"/>
    <property type="project" value="TreeGrafter"/>
</dbReference>
<evidence type="ECO:0000256" key="2">
    <source>
        <dbReference type="ARBA" id="ARBA00022829"/>
    </source>
</evidence>
<dbReference type="GO" id="GO:0003677">
    <property type="term" value="F:DNA binding"/>
    <property type="evidence" value="ECO:0007669"/>
    <property type="project" value="UniProtKB-KW"/>
</dbReference>
<keyword evidence="2" id="KW-0159">Chromosome partition</keyword>
<evidence type="ECO:0000256" key="1">
    <source>
        <dbReference type="ARBA" id="ARBA00006295"/>
    </source>
</evidence>
<feature type="region of interest" description="Disordered" evidence="4">
    <location>
        <begin position="1"/>
        <end position="88"/>
    </location>
</feature>
<dbReference type="GO" id="GO:0007059">
    <property type="term" value="P:chromosome segregation"/>
    <property type="evidence" value="ECO:0007669"/>
    <property type="project" value="UniProtKB-KW"/>
</dbReference>
<dbReference type="SUPFAM" id="SSF109709">
    <property type="entry name" value="KorB DNA-binding domain-like"/>
    <property type="match status" value="1"/>
</dbReference>
<dbReference type="InterPro" id="IPR004437">
    <property type="entry name" value="ParB/RepB/Spo0J"/>
</dbReference>
<feature type="domain" description="ParB-like N-terminal" evidence="5">
    <location>
        <begin position="102"/>
        <end position="208"/>
    </location>
</feature>
<evidence type="ECO:0000256" key="4">
    <source>
        <dbReference type="SAM" id="MobiDB-lite"/>
    </source>
</evidence>
<organism evidence="6 7">
    <name type="scientific">Nanchangia anserum</name>
    <dbReference type="NCBI Taxonomy" id="2692125"/>
    <lineage>
        <taxon>Bacteria</taxon>
        <taxon>Bacillati</taxon>
        <taxon>Actinomycetota</taxon>
        <taxon>Actinomycetes</taxon>
        <taxon>Actinomycetales</taxon>
        <taxon>Actinomycetaceae</taxon>
        <taxon>Nanchangia</taxon>
    </lineage>
</organism>
<dbReference type="AlphaFoldDB" id="A0A8I0GC95"/>
<dbReference type="Pfam" id="PF17762">
    <property type="entry name" value="HTH_ParB"/>
    <property type="match status" value="1"/>
</dbReference>
<name>A0A8I0GC95_9ACTO</name>
<protein>
    <submittedName>
        <fullName evidence="6">ParB/RepB/Spo0J family partition protein</fullName>
    </submittedName>
</protein>
<dbReference type="SMART" id="SM00470">
    <property type="entry name" value="ParB"/>
    <property type="match status" value="1"/>
</dbReference>
<evidence type="ECO:0000259" key="5">
    <source>
        <dbReference type="SMART" id="SM00470"/>
    </source>
</evidence>
<dbReference type="InterPro" id="IPR003115">
    <property type="entry name" value="ParB_N"/>
</dbReference>
<feature type="compositionally biased region" description="Basic and acidic residues" evidence="4">
    <location>
        <begin position="75"/>
        <end position="87"/>
    </location>
</feature>